<protein>
    <submittedName>
        <fullName evidence="2">Pimeloyl-ACP methyl ester carboxylesterase</fullName>
    </submittedName>
</protein>
<accession>A0A1M5JN24</accession>
<evidence type="ECO:0000313" key="2">
    <source>
        <dbReference type="EMBL" id="SHG41957.1"/>
    </source>
</evidence>
<dbReference type="PANTHER" id="PTHR43798">
    <property type="entry name" value="MONOACYLGLYCEROL LIPASE"/>
    <property type="match status" value="1"/>
</dbReference>
<sequence length="285" mass="30924">MGETVVGGVKLAWQQIGEGPDLVFVHGLAASRAFWFAQYALPLSARFRCTMYDLRGHGYSDRAPSGYSSTALAAELAGLLDALEIERCDLVGHSYGGGVALEYAAAHAARARSLTIMDTKVNALQPRQMLADMPYLSPFEIAVAERSGIDWSQEEQIGLRFLEVVARLKAANETLPTRDAVTPFGEGRGAARTARAWIDLIDLPGVREQLLMPGVDAAQLAQRLRDTPLLLIYGERSRCMPSCRSLSALLPQAAIETVPEGGHFFPLSHAATVRPSLERFLDSVS</sequence>
<dbReference type="PRINTS" id="PR00111">
    <property type="entry name" value="ABHYDROLASE"/>
</dbReference>
<dbReference type="GO" id="GO:0016020">
    <property type="term" value="C:membrane"/>
    <property type="evidence" value="ECO:0007669"/>
    <property type="project" value="TreeGrafter"/>
</dbReference>
<evidence type="ECO:0000259" key="1">
    <source>
        <dbReference type="Pfam" id="PF00561"/>
    </source>
</evidence>
<reference evidence="2 3" key="1">
    <citation type="submission" date="2016-11" db="EMBL/GenBank/DDBJ databases">
        <authorList>
            <person name="Jaros S."/>
            <person name="Januszkiewicz K."/>
            <person name="Wedrychowicz H."/>
        </authorList>
    </citation>
    <scope>NUCLEOTIDE SEQUENCE [LARGE SCALE GENOMIC DNA]</scope>
    <source>
        <strain evidence="2 3">CGMCC 1.7049</strain>
    </source>
</reference>
<dbReference type="Pfam" id="PF00561">
    <property type="entry name" value="Abhydrolase_1"/>
    <property type="match status" value="1"/>
</dbReference>
<dbReference type="STRING" id="490188.SAMN04488068_0096"/>
<dbReference type="GO" id="GO:0046464">
    <property type="term" value="P:acylglycerol catabolic process"/>
    <property type="evidence" value="ECO:0007669"/>
    <property type="project" value="TreeGrafter"/>
</dbReference>
<dbReference type="RefSeq" id="WP_245793030.1">
    <property type="nucleotide sequence ID" value="NZ_FQWZ01000001.1"/>
</dbReference>
<dbReference type="InterPro" id="IPR029058">
    <property type="entry name" value="AB_hydrolase_fold"/>
</dbReference>
<dbReference type="InterPro" id="IPR050266">
    <property type="entry name" value="AB_hydrolase_sf"/>
</dbReference>
<feature type="domain" description="AB hydrolase-1" evidence="1">
    <location>
        <begin position="22"/>
        <end position="269"/>
    </location>
</feature>
<dbReference type="Proteomes" id="UP000199758">
    <property type="component" value="Unassembled WGS sequence"/>
</dbReference>
<evidence type="ECO:0000313" key="3">
    <source>
        <dbReference type="Proteomes" id="UP000199758"/>
    </source>
</evidence>
<dbReference type="Gene3D" id="3.40.50.1820">
    <property type="entry name" value="alpha/beta hydrolase"/>
    <property type="match status" value="1"/>
</dbReference>
<gene>
    <name evidence="2" type="ORF">SAMN04488068_0096</name>
</gene>
<dbReference type="InterPro" id="IPR000073">
    <property type="entry name" value="AB_hydrolase_1"/>
</dbReference>
<proteinExistence type="predicted"/>
<dbReference type="EMBL" id="FQWZ01000001">
    <property type="protein sequence ID" value="SHG41957.1"/>
    <property type="molecule type" value="Genomic_DNA"/>
</dbReference>
<dbReference type="SUPFAM" id="SSF53474">
    <property type="entry name" value="alpha/beta-Hydrolases"/>
    <property type="match status" value="1"/>
</dbReference>
<dbReference type="PANTHER" id="PTHR43798:SF5">
    <property type="entry name" value="MONOACYLGLYCEROL LIPASE ABHD6"/>
    <property type="match status" value="1"/>
</dbReference>
<name>A0A1M5JN24_9GAMM</name>
<keyword evidence="3" id="KW-1185">Reference proteome</keyword>
<dbReference type="GO" id="GO:0047372">
    <property type="term" value="F:monoacylglycerol lipase activity"/>
    <property type="evidence" value="ECO:0007669"/>
    <property type="project" value="TreeGrafter"/>
</dbReference>
<organism evidence="2 3">
    <name type="scientific">Hydrocarboniphaga daqingensis</name>
    <dbReference type="NCBI Taxonomy" id="490188"/>
    <lineage>
        <taxon>Bacteria</taxon>
        <taxon>Pseudomonadati</taxon>
        <taxon>Pseudomonadota</taxon>
        <taxon>Gammaproteobacteria</taxon>
        <taxon>Nevskiales</taxon>
        <taxon>Nevskiaceae</taxon>
        <taxon>Hydrocarboniphaga</taxon>
    </lineage>
</organism>
<dbReference type="AlphaFoldDB" id="A0A1M5JN24"/>